<dbReference type="Proteomes" id="UP000180098">
    <property type="component" value="Unassembled WGS sequence"/>
</dbReference>
<evidence type="ECO:0000313" key="1">
    <source>
        <dbReference type="EMBL" id="OIJ10929.1"/>
    </source>
</evidence>
<proteinExistence type="predicted"/>
<sequence length="224" mass="25670">MHWIWWVVISITSFLILLPFAKLKVNLTYFHDQDNDELNVKISTFFGLASYKVSVPVLKVDENSASIIVEEEQHSAVSDNEKTKKITPEIIIRDIRKIKDFLRHVIGFHKIVKRFLRKISIHHFSWKSRFGVGEAAATGTLVGSVWGIKGSTLGVVSHYMKLKAEPIIEVQPTFQQLTSHTEVSCMFSFRLGHAIVAALQILKHWKKRPKFVSENLYEQNGIQS</sequence>
<dbReference type="EMBL" id="MLQQ01000035">
    <property type="protein sequence ID" value="OIJ10929.1"/>
    <property type="molecule type" value="Genomic_DNA"/>
</dbReference>
<evidence type="ECO:0000313" key="2">
    <source>
        <dbReference type="Proteomes" id="UP000180098"/>
    </source>
</evidence>
<comment type="caution">
    <text evidence="1">The sequence shown here is derived from an EMBL/GenBank/DDBJ whole genome shotgun (WGS) entry which is preliminary data.</text>
</comment>
<organism evidence="1 2">
    <name type="scientific">Anaerobacillus arseniciselenatis</name>
    <dbReference type="NCBI Taxonomy" id="85682"/>
    <lineage>
        <taxon>Bacteria</taxon>
        <taxon>Bacillati</taxon>
        <taxon>Bacillota</taxon>
        <taxon>Bacilli</taxon>
        <taxon>Bacillales</taxon>
        <taxon>Bacillaceae</taxon>
        <taxon>Anaerobacillus</taxon>
    </lineage>
</organism>
<dbReference type="InterPro" id="IPR021338">
    <property type="entry name" value="DUF2953"/>
</dbReference>
<name>A0A1S2LEI7_9BACI</name>
<gene>
    <name evidence="1" type="ORF">BKP35_12635</name>
</gene>
<dbReference type="AlphaFoldDB" id="A0A1S2LEI7"/>
<dbReference type="RefSeq" id="WP_071313718.1">
    <property type="nucleotide sequence ID" value="NZ_MLQQ01000035.1"/>
</dbReference>
<keyword evidence="2" id="KW-1185">Reference proteome</keyword>
<reference evidence="1 2" key="1">
    <citation type="submission" date="2016-10" db="EMBL/GenBank/DDBJ databases">
        <title>Draft genome sequences of four alkaliphilic bacteria belonging to the Anaerobacillus genus.</title>
        <authorList>
            <person name="Bassil N.M."/>
            <person name="Lloyd J.R."/>
        </authorList>
    </citation>
    <scope>NUCLEOTIDE SEQUENCE [LARGE SCALE GENOMIC DNA]</scope>
    <source>
        <strain evidence="1 2">DSM 15340</strain>
    </source>
</reference>
<protein>
    <recommendedName>
        <fullName evidence="3">DUF2953 domain-containing protein</fullName>
    </recommendedName>
</protein>
<dbReference type="Pfam" id="PF11167">
    <property type="entry name" value="DUF2953"/>
    <property type="match status" value="1"/>
</dbReference>
<evidence type="ECO:0008006" key="3">
    <source>
        <dbReference type="Google" id="ProtNLM"/>
    </source>
</evidence>
<accession>A0A1S2LEI7</accession>
<dbReference type="OrthoDB" id="1683589at2"/>